<dbReference type="EMBL" id="JANVFT010000077">
    <property type="protein sequence ID" value="KAJ4474569.1"/>
    <property type="molecule type" value="Genomic_DNA"/>
</dbReference>
<evidence type="ECO:0000256" key="1">
    <source>
        <dbReference type="SAM" id="Phobius"/>
    </source>
</evidence>
<proteinExistence type="predicted"/>
<evidence type="ECO:0000313" key="3">
    <source>
        <dbReference type="Proteomes" id="UP001150217"/>
    </source>
</evidence>
<keyword evidence="1" id="KW-0812">Transmembrane</keyword>
<dbReference type="Proteomes" id="UP001150217">
    <property type="component" value="Unassembled WGS sequence"/>
</dbReference>
<keyword evidence="1" id="KW-1133">Transmembrane helix</keyword>
<sequence>MSSEEPGSSSPIHAVHIRQKHQVQLRLIPKWLYILTTRVVFLVGLSVIARSLSQMLTHVKLETKSLMWNRNQALYQNQSLEAIIDRSQVVQPLIGVNQLFDIGVTIWARVSKAEETEWKERLGKDALKRHTTHPFPTGGGPFELLRLGYSNEWEFLFSKSELQKQPWPFDNGLFKIIHSDVAFRQLRISDVKHSIINFSVPSEYFRDWKEGEGLQAAFTILPTNPSPLNHVRSFSSWVHADGITPKRAWPFPMGSLATSNKTITDEATDLLSFVMPLIRLFETPNPCLNASESSASSLSLFSPVPYITSRTHIRILKEFEIMNFALFNDSHDALKAQECGKFEEPPKPGLRLFPGDSDSMWVTTCRRDYYNTGILETLFELGVPLDNGLNRTEWAYAPYMEASQYGLGPKDFTPFPVELKCNITSNNSSKLNAWNTDVIFVNTSTWLNVSWHLTYSGVSMLERTIADSLHSFTIPENGPNAESDHEQVKTQDWIEQRNSLFGIHRESSSYPGRRLVLTALSMTFSIIAGAFDALYWYTRSGTTFISLPGTVLLALANIVDCEFIIHGQVAWSEYRLLLPSDDWMLHLKSYQGNRRSQRLRSLLRISRFIFVVFLPLQTIWMLMTVARIELIWPSGSEETYLKRTFPTIRRMHPNHRERASERLEKSLVQGKSRVAIVLGLFLTYHFMLPHVPQILHPLHPEPDPSVLEARMLFKDMIMKQSIVDPLFISGSLFQLLLNNSSGFFAGTYRIAAIFKLVSVVLDILQLVPWIVGLPESRGGADAAFVIYAMFVVVKGWQASTLPKAMIDDSDEDED</sequence>
<evidence type="ECO:0008006" key="4">
    <source>
        <dbReference type="Google" id="ProtNLM"/>
    </source>
</evidence>
<keyword evidence="1" id="KW-0472">Membrane</keyword>
<keyword evidence="3" id="KW-1185">Reference proteome</keyword>
<comment type="caution">
    <text evidence="2">The sequence shown here is derived from an EMBL/GenBank/DDBJ whole genome shotgun (WGS) entry which is preliminary data.</text>
</comment>
<name>A0ABQ8V781_9AGAR</name>
<protein>
    <recommendedName>
        <fullName evidence="4">Cleft lip and palate associated transmembrane protein</fullName>
    </recommendedName>
</protein>
<gene>
    <name evidence="2" type="ORF">C8R41DRAFT_983698</name>
</gene>
<feature type="transmembrane region" description="Helical" evidence="1">
    <location>
        <begin position="515"/>
        <end position="537"/>
    </location>
</feature>
<organism evidence="2 3">
    <name type="scientific">Lentinula lateritia</name>
    <dbReference type="NCBI Taxonomy" id="40482"/>
    <lineage>
        <taxon>Eukaryota</taxon>
        <taxon>Fungi</taxon>
        <taxon>Dikarya</taxon>
        <taxon>Basidiomycota</taxon>
        <taxon>Agaricomycotina</taxon>
        <taxon>Agaricomycetes</taxon>
        <taxon>Agaricomycetidae</taxon>
        <taxon>Agaricales</taxon>
        <taxon>Marasmiineae</taxon>
        <taxon>Omphalotaceae</taxon>
        <taxon>Lentinula</taxon>
    </lineage>
</organism>
<feature type="transmembrane region" description="Helical" evidence="1">
    <location>
        <begin position="605"/>
        <end position="623"/>
    </location>
</feature>
<reference evidence="2" key="1">
    <citation type="submission" date="2022-08" db="EMBL/GenBank/DDBJ databases">
        <title>A Global Phylogenomic Analysis of the Shiitake Genus Lentinula.</title>
        <authorList>
            <consortium name="DOE Joint Genome Institute"/>
            <person name="Sierra-Patev S."/>
            <person name="Min B."/>
            <person name="Naranjo-Ortiz M."/>
            <person name="Looney B."/>
            <person name="Konkel Z."/>
            <person name="Slot J.C."/>
            <person name="Sakamoto Y."/>
            <person name="Steenwyk J.L."/>
            <person name="Rokas A."/>
            <person name="Carro J."/>
            <person name="Camarero S."/>
            <person name="Ferreira P."/>
            <person name="Molpeceres G."/>
            <person name="Ruiz-Duenas F.J."/>
            <person name="Serrano A."/>
            <person name="Henrissat B."/>
            <person name="Drula E."/>
            <person name="Hughes K.W."/>
            <person name="Mata J.L."/>
            <person name="Ishikawa N.K."/>
            <person name="Vargas-Isla R."/>
            <person name="Ushijima S."/>
            <person name="Smith C.A."/>
            <person name="Ahrendt S."/>
            <person name="Andreopoulos W."/>
            <person name="He G."/>
            <person name="Labutti K."/>
            <person name="Lipzen A."/>
            <person name="Ng V."/>
            <person name="Riley R."/>
            <person name="Sandor L."/>
            <person name="Barry K."/>
            <person name="Martinez A.T."/>
            <person name="Xiao Y."/>
            <person name="Gibbons J.G."/>
            <person name="Terashima K."/>
            <person name="Grigoriev I.V."/>
            <person name="Hibbett D.S."/>
        </authorList>
    </citation>
    <scope>NUCLEOTIDE SEQUENCE</scope>
    <source>
        <strain evidence="2">RHP3577 ss4</strain>
    </source>
</reference>
<evidence type="ECO:0000313" key="2">
    <source>
        <dbReference type="EMBL" id="KAJ4474569.1"/>
    </source>
</evidence>
<accession>A0ABQ8V781</accession>